<reference evidence="2" key="1">
    <citation type="submission" date="2016-10" db="EMBL/GenBank/DDBJ databases">
        <authorList>
            <person name="Benchimol M."/>
            <person name="Almeida L.G."/>
            <person name="Vasconcelos A.T."/>
            <person name="Perreira-Neves A."/>
            <person name="Rosa I.A."/>
            <person name="Tasca T."/>
            <person name="Bogo M.R."/>
            <person name="de Souza W."/>
        </authorList>
    </citation>
    <scope>NUCLEOTIDE SEQUENCE [LARGE SCALE GENOMIC DNA]</scope>
    <source>
        <strain evidence="2">K</strain>
    </source>
</reference>
<protein>
    <recommendedName>
        <fullName evidence="4">Protein transport protein SEC23</fullName>
    </recommendedName>
</protein>
<dbReference type="VEuPathDB" id="TrichDB:TRFO_19468"/>
<dbReference type="AlphaFoldDB" id="A0A1J4KMX7"/>
<sequence length="699" mass="80735">MYSSLEIWPTSSNPASFIPVVVSFYPFENYQNLEVFDKPFECCPNCKRTVDKSTTRDGDKCKCGWCSKVFKPHDFGNSSSSNSINPNLVNNSPNTFAITQNNYNPEKYHQVPSNSTTRFNIDKQMQNDSMVSRRPPKQKYNYVLVFALDACSPPDQLNKLKRYILIAIESLPKTQPFLLSVIRKRFISYIIVIDGNSIVFEIPHSQKVWQLFNIQKSANYSTPDRIEALKKYIKSIDSENDSSKHFVNRLIFQLSGKNTLFSEIVLFSSKGPSKTEKRQIFVNWVSPKNRIKKRPCIDGFFVCEDFPNPEEQIRYMIEKISKSPAIFNVKINAYVTNYKCQTDPVEFATAKENFSQAFRLTPVKFSSNISPSIFGVEMSYIKFNKKFTGIVEENDDENGDTQKEERNCSFFYEVYKETIWNSKVFKKSTDFIPVISGVNPFLLIPHIYGNQTFYENFLKNLYENYSQHCNASLAGDSDDFTFSTVPELQWFPRVLLDKISSKLEIRQLQKINLSSIENIDNERGNDQDEISKNDFTQNSNNTLNVESSNNSIQQKEEENDGNLNIVVNLNSPILPISCNIMENFARFYPAMSFWESPNVLIAENCPFDGYFYELVSYPKIVVIDTILHILVFAEFLEIPLNSKLYEYINKRIMNRFPKAAIKIIPIETLSSLFPEENSLFEAVSKFVKKTKIANMFKSI</sequence>
<feature type="compositionally biased region" description="Polar residues" evidence="1">
    <location>
        <begin position="533"/>
        <end position="553"/>
    </location>
</feature>
<feature type="compositionally biased region" description="Basic and acidic residues" evidence="1">
    <location>
        <begin position="522"/>
        <end position="532"/>
    </location>
</feature>
<keyword evidence="3" id="KW-1185">Reference proteome</keyword>
<evidence type="ECO:0008006" key="4">
    <source>
        <dbReference type="Google" id="ProtNLM"/>
    </source>
</evidence>
<evidence type="ECO:0000256" key="1">
    <source>
        <dbReference type="SAM" id="MobiDB-lite"/>
    </source>
</evidence>
<dbReference type="OrthoDB" id="10634427at2759"/>
<feature type="region of interest" description="Disordered" evidence="1">
    <location>
        <begin position="522"/>
        <end position="557"/>
    </location>
</feature>
<name>A0A1J4KMX7_9EUKA</name>
<dbReference type="EMBL" id="MLAK01000595">
    <property type="protein sequence ID" value="OHT11054.1"/>
    <property type="molecule type" value="Genomic_DNA"/>
</dbReference>
<dbReference type="GeneID" id="94835512"/>
<dbReference type="Proteomes" id="UP000179807">
    <property type="component" value="Unassembled WGS sequence"/>
</dbReference>
<accession>A0A1J4KMX7</accession>
<organism evidence="2 3">
    <name type="scientific">Tritrichomonas foetus</name>
    <dbReference type="NCBI Taxonomy" id="1144522"/>
    <lineage>
        <taxon>Eukaryota</taxon>
        <taxon>Metamonada</taxon>
        <taxon>Parabasalia</taxon>
        <taxon>Tritrichomonadida</taxon>
        <taxon>Tritrichomonadidae</taxon>
        <taxon>Tritrichomonas</taxon>
    </lineage>
</organism>
<gene>
    <name evidence="2" type="ORF">TRFO_19468</name>
</gene>
<comment type="caution">
    <text evidence="2">The sequence shown here is derived from an EMBL/GenBank/DDBJ whole genome shotgun (WGS) entry which is preliminary data.</text>
</comment>
<evidence type="ECO:0000313" key="3">
    <source>
        <dbReference type="Proteomes" id="UP000179807"/>
    </source>
</evidence>
<proteinExistence type="predicted"/>
<evidence type="ECO:0000313" key="2">
    <source>
        <dbReference type="EMBL" id="OHT11054.1"/>
    </source>
</evidence>
<dbReference type="RefSeq" id="XP_068364190.1">
    <property type="nucleotide sequence ID" value="XM_068500808.1"/>
</dbReference>